<dbReference type="OrthoDB" id="3609at2759"/>
<reference evidence="6 7" key="1">
    <citation type="submission" date="2015-07" db="EMBL/GenBank/DDBJ databases">
        <title>Comparative genomics of the Sigatoka disease complex on banana suggests a link between parallel evolutionary changes in Pseudocercospora fijiensis and Pseudocercospora eumusae and increased virulence on the banana host.</title>
        <authorList>
            <person name="Chang T.-C."/>
            <person name="Salvucci A."/>
            <person name="Crous P.W."/>
            <person name="Stergiopoulos I."/>
        </authorList>
    </citation>
    <scope>NUCLEOTIDE SEQUENCE [LARGE SCALE GENOMIC DNA]</scope>
    <source>
        <strain evidence="6 7">CBS 116634</strain>
    </source>
</reference>
<dbReference type="FunFam" id="1.10.1040.10:FF:000017">
    <property type="entry name" value="2-dehydropantoate 2-reductase"/>
    <property type="match status" value="1"/>
</dbReference>
<dbReference type="InterPro" id="IPR008927">
    <property type="entry name" value="6-PGluconate_DH-like_C_sf"/>
</dbReference>
<dbReference type="Gene3D" id="3.40.50.720">
    <property type="entry name" value="NAD(P)-binding Rossmann-like Domain"/>
    <property type="match status" value="1"/>
</dbReference>
<dbReference type="NCBIfam" id="TIGR00745">
    <property type="entry name" value="apbA_panE"/>
    <property type="match status" value="1"/>
</dbReference>
<protein>
    <recommendedName>
        <fullName evidence="8">2-dehydropantoate 2-reductase</fullName>
    </recommendedName>
</protein>
<evidence type="ECO:0000313" key="6">
    <source>
        <dbReference type="EMBL" id="KXT15742.1"/>
    </source>
</evidence>
<dbReference type="AlphaFoldDB" id="A0A139IME8"/>
<evidence type="ECO:0008006" key="8">
    <source>
        <dbReference type="Google" id="ProtNLM"/>
    </source>
</evidence>
<evidence type="ECO:0000256" key="1">
    <source>
        <dbReference type="ARBA" id="ARBA00007870"/>
    </source>
</evidence>
<feature type="domain" description="Ketopantoate reductase N-terminal" evidence="4">
    <location>
        <begin position="203"/>
        <end position="347"/>
    </location>
</feature>
<dbReference type="SUPFAM" id="SSF53474">
    <property type="entry name" value="alpha/beta-Hydrolases"/>
    <property type="match status" value="1"/>
</dbReference>
<accession>A0A139IME8</accession>
<keyword evidence="7" id="KW-1185">Reference proteome</keyword>
<evidence type="ECO:0000256" key="3">
    <source>
        <dbReference type="ARBA" id="ARBA00023002"/>
    </source>
</evidence>
<dbReference type="InterPro" id="IPR029058">
    <property type="entry name" value="AB_hydrolase_fold"/>
</dbReference>
<dbReference type="STRING" id="113226.A0A139IME8"/>
<dbReference type="GO" id="GO:0008677">
    <property type="term" value="F:2-dehydropantoate 2-reductase activity"/>
    <property type="evidence" value="ECO:0007669"/>
    <property type="project" value="InterPro"/>
</dbReference>
<proteinExistence type="inferred from homology"/>
<dbReference type="GO" id="GO:0015940">
    <property type="term" value="P:pantothenate biosynthetic process"/>
    <property type="evidence" value="ECO:0007669"/>
    <property type="project" value="InterPro"/>
</dbReference>
<sequence>MRLSPALTKSKKMAEATTIVFIPGAWHPATSWEKVAKLVEQAGYKTDLVDLPSVGPKKHLKSFWPDVEVIREHITTASEAGQKVVLVVHSYGGVPSTQAVEGLDLETRSSQGLSGGVSHIVYCTSFIIPDGKSQIGAFGGNNLPWFIISEDQMSYFPDNPAYVFYNDMSPEDQDSAIATLKPHSYQTAHTVVTYAGWKHVPSGVGCVYAVILEKGGAKVTAVCRTNYDAVKKNGILMRSAKWGHVRSKPGVVKSCREAAQKHGPFDYILVASKAFPVTPDLIADAVTSGTTAIVLAQNGILIEEDYAAKFPDNTIISGVVYLPTTQVEPGIVEHGTLLEQFEIGTFPAEASEKAKAQTKHFSDIFAAFGAKAPVHHDIQARRWIKLCVNASMNPMTALSMCDDGNLLRSSSYAIPMAREVMREVGRLATAAGYPDAVTEDEIEYQLSRHVGRIETGGKEPSMLVDVKYGRQIEVEAILGNAVRKAAELGVEVPYLTMLYVLAKGRDFSNLRNEYWKPIVTIS</sequence>
<evidence type="ECO:0000259" key="5">
    <source>
        <dbReference type="Pfam" id="PF08546"/>
    </source>
</evidence>
<dbReference type="EMBL" id="LFZO01000051">
    <property type="protein sequence ID" value="KXT15742.1"/>
    <property type="molecule type" value="Genomic_DNA"/>
</dbReference>
<evidence type="ECO:0000256" key="2">
    <source>
        <dbReference type="ARBA" id="ARBA00022857"/>
    </source>
</evidence>
<dbReference type="Pfam" id="PF02558">
    <property type="entry name" value="ApbA"/>
    <property type="match status" value="1"/>
</dbReference>
<dbReference type="Pfam" id="PF08546">
    <property type="entry name" value="ApbA_C"/>
    <property type="match status" value="1"/>
</dbReference>
<dbReference type="InterPro" id="IPR051402">
    <property type="entry name" value="KPR-Related"/>
</dbReference>
<comment type="caution">
    <text evidence="6">The sequence shown here is derived from an EMBL/GenBank/DDBJ whole genome shotgun (WGS) entry which is preliminary data.</text>
</comment>
<evidence type="ECO:0000313" key="7">
    <source>
        <dbReference type="Proteomes" id="UP000073492"/>
    </source>
</evidence>
<dbReference type="Gene3D" id="1.10.1040.10">
    <property type="entry name" value="N-(1-d-carboxylethyl)-l-norvaline Dehydrogenase, domain 2"/>
    <property type="match status" value="1"/>
</dbReference>
<dbReference type="InterPro" id="IPR013752">
    <property type="entry name" value="KPA_reductase"/>
</dbReference>
<organism evidence="6 7">
    <name type="scientific">Pseudocercospora musae</name>
    <dbReference type="NCBI Taxonomy" id="113226"/>
    <lineage>
        <taxon>Eukaryota</taxon>
        <taxon>Fungi</taxon>
        <taxon>Dikarya</taxon>
        <taxon>Ascomycota</taxon>
        <taxon>Pezizomycotina</taxon>
        <taxon>Dothideomycetes</taxon>
        <taxon>Dothideomycetidae</taxon>
        <taxon>Mycosphaerellales</taxon>
        <taxon>Mycosphaerellaceae</taxon>
        <taxon>Pseudocercospora</taxon>
    </lineage>
</organism>
<dbReference type="InterPro" id="IPR013328">
    <property type="entry name" value="6PGD_dom2"/>
</dbReference>
<dbReference type="Gene3D" id="3.40.50.1820">
    <property type="entry name" value="alpha/beta hydrolase"/>
    <property type="match status" value="1"/>
</dbReference>
<comment type="similarity">
    <text evidence="1">Belongs to the ketopantoate reductase family.</text>
</comment>
<dbReference type="PANTHER" id="PTHR21708:SF30">
    <property type="entry name" value="2-DEHYDROPANTOATE 2-REDUCTASE-RELATED"/>
    <property type="match status" value="1"/>
</dbReference>
<dbReference type="Proteomes" id="UP000073492">
    <property type="component" value="Unassembled WGS sequence"/>
</dbReference>
<keyword evidence="2" id="KW-0521">NADP</keyword>
<dbReference type="SUPFAM" id="SSF48179">
    <property type="entry name" value="6-phosphogluconate dehydrogenase C-terminal domain-like"/>
    <property type="match status" value="1"/>
</dbReference>
<gene>
    <name evidence="6" type="ORF">AC579_1531</name>
</gene>
<feature type="domain" description="Ketopantoate reductase C-terminal" evidence="5">
    <location>
        <begin position="377"/>
        <end position="504"/>
    </location>
</feature>
<keyword evidence="3" id="KW-0560">Oxidoreductase</keyword>
<dbReference type="InterPro" id="IPR003710">
    <property type="entry name" value="ApbA"/>
</dbReference>
<dbReference type="GO" id="GO:0005737">
    <property type="term" value="C:cytoplasm"/>
    <property type="evidence" value="ECO:0007669"/>
    <property type="project" value="TreeGrafter"/>
</dbReference>
<dbReference type="InterPro" id="IPR013332">
    <property type="entry name" value="KPR_N"/>
</dbReference>
<name>A0A139IME8_9PEZI</name>
<dbReference type="PANTHER" id="PTHR21708">
    <property type="entry name" value="PROBABLE 2-DEHYDROPANTOATE 2-REDUCTASE"/>
    <property type="match status" value="1"/>
</dbReference>
<evidence type="ECO:0000259" key="4">
    <source>
        <dbReference type="Pfam" id="PF02558"/>
    </source>
</evidence>